<dbReference type="Proteomes" id="UP000283295">
    <property type="component" value="Unassembled WGS sequence"/>
</dbReference>
<keyword evidence="12" id="KW-0902">Two-component regulatory system</keyword>
<dbReference type="InterPro" id="IPR036890">
    <property type="entry name" value="HATPase_C_sf"/>
</dbReference>
<dbReference type="OrthoDB" id="9780718at2"/>
<keyword evidence="4" id="KW-1003">Cell membrane</keyword>
<keyword evidence="11 14" id="KW-1133">Transmembrane helix</keyword>
<evidence type="ECO:0000256" key="12">
    <source>
        <dbReference type="ARBA" id="ARBA00023012"/>
    </source>
</evidence>
<reference evidence="16 17" key="1">
    <citation type="submission" date="2018-08" db="EMBL/GenBank/DDBJ databases">
        <title>A genome reference for cultivated species of the human gut microbiota.</title>
        <authorList>
            <person name="Zou Y."/>
            <person name="Xue W."/>
            <person name="Luo G."/>
        </authorList>
    </citation>
    <scope>NUCLEOTIDE SEQUENCE [LARGE SCALE GENOMIC DNA]</scope>
    <source>
        <strain evidence="16 17">AF22-21</strain>
    </source>
</reference>
<dbReference type="InterPro" id="IPR003594">
    <property type="entry name" value="HATPase_dom"/>
</dbReference>
<feature type="transmembrane region" description="Helical" evidence="14">
    <location>
        <begin position="93"/>
        <end position="112"/>
    </location>
</feature>
<evidence type="ECO:0000313" key="17">
    <source>
        <dbReference type="Proteomes" id="UP000283295"/>
    </source>
</evidence>
<dbReference type="SMART" id="SM00387">
    <property type="entry name" value="HATPase_c"/>
    <property type="match status" value="1"/>
</dbReference>
<dbReference type="PROSITE" id="PS50109">
    <property type="entry name" value="HIS_KIN"/>
    <property type="match status" value="1"/>
</dbReference>
<dbReference type="SMART" id="SM00388">
    <property type="entry name" value="HisKA"/>
    <property type="match status" value="1"/>
</dbReference>
<keyword evidence="7 14" id="KW-0812">Transmembrane</keyword>
<evidence type="ECO:0000256" key="5">
    <source>
        <dbReference type="ARBA" id="ARBA00022553"/>
    </source>
</evidence>
<gene>
    <name evidence="16" type="ORF">DWX94_09610</name>
</gene>
<evidence type="ECO:0000256" key="1">
    <source>
        <dbReference type="ARBA" id="ARBA00000085"/>
    </source>
</evidence>
<dbReference type="Gene3D" id="6.10.340.10">
    <property type="match status" value="1"/>
</dbReference>
<dbReference type="Gene3D" id="3.30.565.10">
    <property type="entry name" value="Histidine kinase-like ATPase, C-terminal domain"/>
    <property type="match status" value="1"/>
</dbReference>
<feature type="domain" description="Histidine kinase" evidence="15">
    <location>
        <begin position="179"/>
        <end position="403"/>
    </location>
</feature>
<evidence type="ECO:0000256" key="4">
    <source>
        <dbReference type="ARBA" id="ARBA00022475"/>
    </source>
</evidence>
<evidence type="ECO:0000256" key="10">
    <source>
        <dbReference type="ARBA" id="ARBA00022840"/>
    </source>
</evidence>
<comment type="catalytic activity">
    <reaction evidence="1">
        <text>ATP + protein L-histidine = ADP + protein N-phospho-L-histidine.</text>
        <dbReference type="EC" id="2.7.13.3"/>
    </reaction>
</comment>
<organism evidence="16 17">
    <name type="scientific">Coprococcus eutactus</name>
    <dbReference type="NCBI Taxonomy" id="33043"/>
    <lineage>
        <taxon>Bacteria</taxon>
        <taxon>Bacillati</taxon>
        <taxon>Bacillota</taxon>
        <taxon>Clostridia</taxon>
        <taxon>Lachnospirales</taxon>
        <taxon>Lachnospiraceae</taxon>
        <taxon>Coprococcus</taxon>
    </lineage>
</organism>
<proteinExistence type="predicted"/>
<dbReference type="PANTHER" id="PTHR45528:SF1">
    <property type="entry name" value="SENSOR HISTIDINE KINASE CPXA"/>
    <property type="match status" value="1"/>
</dbReference>
<evidence type="ECO:0000256" key="8">
    <source>
        <dbReference type="ARBA" id="ARBA00022741"/>
    </source>
</evidence>
<evidence type="ECO:0000256" key="6">
    <source>
        <dbReference type="ARBA" id="ARBA00022679"/>
    </source>
</evidence>
<sequence length="405" mass="46243">MKRHSVRNNIIKMLIVFMCAITIVFGWLFYREKQDETRRIKDDEYGQYIVELNEVKQLYDSGSTDADEKLDAVMNELREQKLDTGKSGLRNILIMYIVVLCVVIVLFLYIYVCVLRPFDELEDYASHLAAGDMDTELKYRRVNMFGSFTWAFDHMRTEIVHARRREQEAIENNKTVIATLSHDIKTPIASIRGYAEALVMNMDATQERRERYASVIMKKCDEVTSITNDMFIHSLHDLDRLVVKSDEVEIKPLLEQILSDIGLGMNIVVDGDITEAVLEHSDSGRVVQVIENILSNASKYARDTEISIVTECISSEKLPRNVHVSGADMVYRLSIKDHGTGIPDKDMPFIYEKFYRGENSGDEPGAGLGLFIVHYLMDRMGGDVELVNHADGLEAVLYFAARKVC</sequence>
<keyword evidence="6" id="KW-0808">Transferase</keyword>
<keyword evidence="10" id="KW-0067">ATP-binding</keyword>
<evidence type="ECO:0000256" key="9">
    <source>
        <dbReference type="ARBA" id="ARBA00022777"/>
    </source>
</evidence>
<evidence type="ECO:0000256" key="13">
    <source>
        <dbReference type="ARBA" id="ARBA00023136"/>
    </source>
</evidence>
<evidence type="ECO:0000256" key="3">
    <source>
        <dbReference type="ARBA" id="ARBA00012438"/>
    </source>
</evidence>
<dbReference type="EC" id="2.7.13.3" evidence="3"/>
<evidence type="ECO:0000256" key="14">
    <source>
        <dbReference type="SAM" id="Phobius"/>
    </source>
</evidence>
<dbReference type="Gene3D" id="1.10.287.130">
    <property type="match status" value="1"/>
</dbReference>
<dbReference type="PANTHER" id="PTHR45528">
    <property type="entry name" value="SENSOR HISTIDINE KINASE CPXA"/>
    <property type="match status" value="1"/>
</dbReference>
<evidence type="ECO:0000256" key="2">
    <source>
        <dbReference type="ARBA" id="ARBA00004651"/>
    </source>
</evidence>
<evidence type="ECO:0000256" key="7">
    <source>
        <dbReference type="ARBA" id="ARBA00022692"/>
    </source>
</evidence>
<dbReference type="CDD" id="cd00082">
    <property type="entry name" value="HisKA"/>
    <property type="match status" value="1"/>
</dbReference>
<dbReference type="Pfam" id="PF02518">
    <property type="entry name" value="HATPase_c"/>
    <property type="match status" value="1"/>
</dbReference>
<keyword evidence="9 16" id="KW-0418">Kinase</keyword>
<dbReference type="GO" id="GO:0005886">
    <property type="term" value="C:plasma membrane"/>
    <property type="evidence" value="ECO:0007669"/>
    <property type="project" value="UniProtKB-SubCell"/>
</dbReference>
<feature type="transmembrane region" description="Helical" evidence="14">
    <location>
        <begin position="12"/>
        <end position="30"/>
    </location>
</feature>
<dbReference type="Pfam" id="PF00512">
    <property type="entry name" value="HisKA"/>
    <property type="match status" value="1"/>
</dbReference>
<dbReference type="AlphaFoldDB" id="A0A412IQX6"/>
<dbReference type="InterPro" id="IPR004358">
    <property type="entry name" value="Sig_transdc_His_kin-like_C"/>
</dbReference>
<protein>
    <recommendedName>
        <fullName evidence="3">histidine kinase</fullName>
        <ecNumber evidence="3">2.7.13.3</ecNumber>
    </recommendedName>
</protein>
<dbReference type="InterPro" id="IPR036097">
    <property type="entry name" value="HisK_dim/P_sf"/>
</dbReference>
<dbReference type="EMBL" id="QRVK01000024">
    <property type="protein sequence ID" value="RGS40901.1"/>
    <property type="molecule type" value="Genomic_DNA"/>
</dbReference>
<dbReference type="CDD" id="cd00075">
    <property type="entry name" value="HATPase"/>
    <property type="match status" value="1"/>
</dbReference>
<dbReference type="InterPro" id="IPR003661">
    <property type="entry name" value="HisK_dim/P_dom"/>
</dbReference>
<evidence type="ECO:0000313" key="16">
    <source>
        <dbReference type="EMBL" id="RGS40901.1"/>
    </source>
</evidence>
<dbReference type="SUPFAM" id="SSF55874">
    <property type="entry name" value="ATPase domain of HSP90 chaperone/DNA topoisomerase II/histidine kinase"/>
    <property type="match status" value="1"/>
</dbReference>
<keyword evidence="13 14" id="KW-0472">Membrane</keyword>
<dbReference type="GO" id="GO:0000155">
    <property type="term" value="F:phosphorelay sensor kinase activity"/>
    <property type="evidence" value="ECO:0007669"/>
    <property type="project" value="InterPro"/>
</dbReference>
<comment type="caution">
    <text evidence="16">The sequence shown here is derived from an EMBL/GenBank/DDBJ whole genome shotgun (WGS) entry which is preliminary data.</text>
</comment>
<accession>A0A412IQX6</accession>
<evidence type="ECO:0000256" key="11">
    <source>
        <dbReference type="ARBA" id="ARBA00022989"/>
    </source>
</evidence>
<dbReference type="GO" id="GO:0005524">
    <property type="term" value="F:ATP binding"/>
    <property type="evidence" value="ECO:0007669"/>
    <property type="project" value="UniProtKB-KW"/>
</dbReference>
<keyword evidence="8" id="KW-0547">Nucleotide-binding</keyword>
<name>A0A412IQX6_9FIRM</name>
<dbReference type="InterPro" id="IPR005467">
    <property type="entry name" value="His_kinase_dom"/>
</dbReference>
<evidence type="ECO:0000259" key="15">
    <source>
        <dbReference type="PROSITE" id="PS50109"/>
    </source>
</evidence>
<dbReference type="PRINTS" id="PR00344">
    <property type="entry name" value="BCTRLSENSOR"/>
</dbReference>
<comment type="subcellular location">
    <subcellularLocation>
        <location evidence="2">Cell membrane</location>
        <topology evidence="2">Multi-pass membrane protein</topology>
    </subcellularLocation>
</comment>
<keyword evidence="5" id="KW-0597">Phosphoprotein</keyword>
<dbReference type="SUPFAM" id="SSF47384">
    <property type="entry name" value="Homodimeric domain of signal transducing histidine kinase"/>
    <property type="match status" value="1"/>
</dbReference>
<dbReference type="InterPro" id="IPR050398">
    <property type="entry name" value="HssS/ArlS-like"/>
</dbReference>